<dbReference type="EMBL" id="FMXQ01000007">
    <property type="protein sequence ID" value="SDB45673.1"/>
    <property type="molecule type" value="Genomic_DNA"/>
</dbReference>
<reference evidence="4 5" key="1">
    <citation type="submission" date="2016-10" db="EMBL/GenBank/DDBJ databases">
        <authorList>
            <person name="de Groot N.N."/>
        </authorList>
    </citation>
    <scope>NUCLEOTIDE SEQUENCE [LARGE SCALE GENOMIC DNA]</scope>
    <source>
        <strain evidence="4 5">ATCC 35022</strain>
    </source>
</reference>
<dbReference type="InterPro" id="IPR000674">
    <property type="entry name" value="Ald_Oxase/Xan_DH_a/b"/>
</dbReference>
<dbReference type="Pfam" id="PF01315">
    <property type="entry name" value="Ald_Xan_dh_C"/>
    <property type="match status" value="1"/>
</dbReference>
<dbReference type="InterPro" id="IPR037165">
    <property type="entry name" value="AldOxase/xan_DH_Mopterin-bd_sf"/>
</dbReference>
<dbReference type="Gene3D" id="3.90.1170.50">
    <property type="entry name" value="Aldehyde oxidase/xanthine dehydrogenase, a/b hammerhead"/>
    <property type="match status" value="1"/>
</dbReference>
<dbReference type="SMART" id="SM01008">
    <property type="entry name" value="Ald_Xan_dh_C"/>
    <property type="match status" value="1"/>
</dbReference>
<evidence type="ECO:0000256" key="1">
    <source>
        <dbReference type="ARBA" id="ARBA00022505"/>
    </source>
</evidence>
<name>A0A1G6DKI5_9HYPH</name>
<evidence type="ECO:0000313" key="5">
    <source>
        <dbReference type="Proteomes" id="UP000199071"/>
    </source>
</evidence>
<keyword evidence="5" id="KW-1185">Reference proteome</keyword>
<evidence type="ECO:0000313" key="4">
    <source>
        <dbReference type="EMBL" id="SDB45673.1"/>
    </source>
</evidence>
<dbReference type="InterPro" id="IPR008274">
    <property type="entry name" value="AldOxase/xan_DH_MoCoBD1"/>
</dbReference>
<proteinExistence type="predicted"/>
<dbReference type="InterPro" id="IPR036856">
    <property type="entry name" value="Ald_Oxase/Xan_DH_a/b_sf"/>
</dbReference>
<keyword evidence="1" id="KW-0500">Molybdenum</keyword>
<evidence type="ECO:0000256" key="2">
    <source>
        <dbReference type="ARBA" id="ARBA00023002"/>
    </source>
</evidence>
<accession>A0A1G6DKI5</accession>
<dbReference type="SUPFAM" id="SSF54665">
    <property type="entry name" value="CO dehydrogenase molybdoprotein N-domain-like"/>
    <property type="match status" value="1"/>
</dbReference>
<dbReference type="PANTHER" id="PTHR11908:SF132">
    <property type="entry name" value="ALDEHYDE OXIDASE 1-RELATED"/>
    <property type="match status" value="1"/>
</dbReference>
<dbReference type="OrthoDB" id="8428274at2"/>
<dbReference type="InterPro" id="IPR016208">
    <property type="entry name" value="Ald_Oxase/xanthine_DH-like"/>
</dbReference>
<dbReference type="Pfam" id="PF02738">
    <property type="entry name" value="MoCoBD_1"/>
    <property type="match status" value="1"/>
</dbReference>
<keyword evidence="2" id="KW-0560">Oxidoreductase</keyword>
<dbReference type="Pfam" id="PF20256">
    <property type="entry name" value="MoCoBD_2"/>
    <property type="match status" value="1"/>
</dbReference>
<evidence type="ECO:0000259" key="3">
    <source>
        <dbReference type="SMART" id="SM01008"/>
    </source>
</evidence>
<sequence>MNWVGRRLPRLEDPTLLMGLGHFVSDLKQGALAVKFVRSPVAAGVITEIERPDPAEMAGDVFTAADLSDVGNIQAVLNRPDYRRVPHPVLAKERVSFTGQPVAMVIAATEALAEDLAESVFVDIDAEDAITTFDEALAEGARAVHPEAPGNVMVEGRMRTEGVDAAFASAAAVVSFDLKSGRQSAMPLEPRGGVADYDRASGRVTLHASVQMPHMLRTGIADVLGIPESDLRVVAPEVGGGFGQKMSLFPEYIALVWAARRLKRKVAWIEDRRENFLASAHSRDQRFTISGAFDGEGRLLAIDADLLSNVGAFSCYPVSCGVEPLMAFAELPGPYVVPEYGVRSRGVTTNTCMMAPYRGVARPMLTFTMEQLMDRAAIQLGIDPVEIRRRNLIAAFPYRSPTGLVYDEGSYLEAMEAAVRIADIPAFRVRQQQAREQGRYLGIGLSVFAERTGYGTSAYAARKMEIVPGYETVDCEMDPSGRVTLRIGSSPHGQGLKTALAQLVADRIGLAPEDVRVISGDTDTTPYGWGTFASRSMVIAGGASHLAADKIATKLRSAAAQLLEVESDTIELKDGIATASGTNRSLRIGELARAMHHGSHQFGDLGGGLKEHGFYDPDGTFSNACHIAVVEVDPDTGGVRIERFIVVEDAGKLINPLIVDGQITGGVAQGIANALFEELVYDEHGTLLTTSLADYLPPTAMEIPTIEIHHMETISPESVTQAKGVGEGGAIGAPAAVISAITDALSPFGIAIDAMPATPDRIRHVLRDARGN</sequence>
<dbReference type="AlphaFoldDB" id="A0A1G6DKI5"/>
<feature type="domain" description="Aldehyde oxidase/xanthine dehydrogenase a/b hammerhead" evidence="3">
    <location>
        <begin position="18"/>
        <end position="128"/>
    </location>
</feature>
<gene>
    <name evidence="4" type="ORF">SAMN02982931_03538</name>
</gene>
<dbReference type="STRING" id="665467.SAMN02982931_03538"/>
<dbReference type="Proteomes" id="UP000199071">
    <property type="component" value="Unassembled WGS sequence"/>
</dbReference>
<dbReference type="Gene3D" id="3.30.365.10">
    <property type="entry name" value="Aldehyde oxidase/xanthine dehydrogenase, molybdopterin binding domain"/>
    <property type="match status" value="4"/>
</dbReference>
<protein>
    <submittedName>
        <fullName evidence="4">Carbon-monoxide dehydrogenase large subunit</fullName>
    </submittedName>
</protein>
<dbReference type="SUPFAM" id="SSF56003">
    <property type="entry name" value="Molybdenum cofactor-binding domain"/>
    <property type="match status" value="1"/>
</dbReference>
<dbReference type="InterPro" id="IPR046867">
    <property type="entry name" value="AldOxase/xan_DH_MoCoBD2"/>
</dbReference>
<organism evidence="4 5">
    <name type="scientific">Bauldia litoralis</name>
    <dbReference type="NCBI Taxonomy" id="665467"/>
    <lineage>
        <taxon>Bacteria</taxon>
        <taxon>Pseudomonadati</taxon>
        <taxon>Pseudomonadota</taxon>
        <taxon>Alphaproteobacteria</taxon>
        <taxon>Hyphomicrobiales</taxon>
        <taxon>Kaistiaceae</taxon>
        <taxon>Bauldia</taxon>
    </lineage>
</organism>
<dbReference type="PANTHER" id="PTHR11908">
    <property type="entry name" value="XANTHINE DEHYDROGENASE"/>
    <property type="match status" value="1"/>
</dbReference>
<dbReference type="RefSeq" id="WP_090878340.1">
    <property type="nucleotide sequence ID" value="NZ_FMXQ01000007.1"/>
</dbReference>
<dbReference type="GO" id="GO:0016491">
    <property type="term" value="F:oxidoreductase activity"/>
    <property type="evidence" value="ECO:0007669"/>
    <property type="project" value="UniProtKB-KW"/>
</dbReference>
<dbReference type="GO" id="GO:0005506">
    <property type="term" value="F:iron ion binding"/>
    <property type="evidence" value="ECO:0007669"/>
    <property type="project" value="InterPro"/>
</dbReference>